<sequence>MAYKAYPLTEKLHTEAYDAILPSHPQLSQAGRTVLITGGSSGIGYSIAKSFAVAQAKTVIITGRDQEKLDASVKLLEEESKSNVSKTTFQGRVCQIADPRSIDLVWDGLRNEGIHVDVLVLNAVKIGAGGMREQGWEEIWKQFEVNVRSLHHFSDRFDKQTSSEKTQKNIINISSAAMHAWEISANLPSYGLTKNSAALLMQLLASERDPSDTQIVSFHPGALFTPTVIDSGLTQDSLNWDNVNLPGSFAVWCASPEATFLHGRFLWSAWDVDELSQGQLRKRIDEDERFLRVGVHGLTLASW</sequence>
<evidence type="ECO:0000313" key="2">
    <source>
        <dbReference type="Proteomes" id="UP001163324"/>
    </source>
</evidence>
<protein>
    <submittedName>
        <fullName evidence="1">Uncharacterized protein</fullName>
    </submittedName>
</protein>
<keyword evidence="2" id="KW-1185">Reference proteome</keyword>
<organism evidence="1 2">
    <name type="scientific">Trichothecium roseum</name>
    <dbReference type="NCBI Taxonomy" id="47278"/>
    <lineage>
        <taxon>Eukaryota</taxon>
        <taxon>Fungi</taxon>
        <taxon>Dikarya</taxon>
        <taxon>Ascomycota</taxon>
        <taxon>Pezizomycotina</taxon>
        <taxon>Sordariomycetes</taxon>
        <taxon>Hypocreomycetidae</taxon>
        <taxon>Hypocreales</taxon>
        <taxon>Hypocreales incertae sedis</taxon>
        <taxon>Trichothecium</taxon>
    </lineage>
</organism>
<gene>
    <name evidence="1" type="ORF">N3K66_007174</name>
</gene>
<evidence type="ECO:0000313" key="1">
    <source>
        <dbReference type="EMBL" id="KAI9897318.1"/>
    </source>
</evidence>
<dbReference type="Proteomes" id="UP001163324">
    <property type="component" value="Chromosome 7"/>
</dbReference>
<comment type="caution">
    <text evidence="1">The sequence shown here is derived from an EMBL/GenBank/DDBJ whole genome shotgun (WGS) entry which is preliminary data.</text>
</comment>
<accession>A0ACC0UT77</accession>
<reference evidence="1" key="1">
    <citation type="submission" date="2022-10" db="EMBL/GenBank/DDBJ databases">
        <title>Complete Genome of Trichothecium roseum strain YXFP-22015, a Plant Pathogen Isolated from Citrus.</title>
        <authorList>
            <person name="Wang Y."/>
            <person name="Zhu L."/>
        </authorList>
    </citation>
    <scope>NUCLEOTIDE SEQUENCE</scope>
    <source>
        <strain evidence="1">YXFP-22015</strain>
    </source>
</reference>
<dbReference type="EMBL" id="CM047946">
    <property type="protein sequence ID" value="KAI9897318.1"/>
    <property type="molecule type" value="Genomic_DNA"/>
</dbReference>
<proteinExistence type="predicted"/>
<name>A0ACC0UT77_9HYPO</name>